<feature type="compositionally biased region" description="Basic and acidic residues" evidence="1">
    <location>
        <begin position="42"/>
        <end position="55"/>
    </location>
</feature>
<dbReference type="Proteomes" id="UP001356427">
    <property type="component" value="Unassembled WGS sequence"/>
</dbReference>
<comment type="caution">
    <text evidence="2">The sequence shown here is derived from an EMBL/GenBank/DDBJ whole genome shotgun (WGS) entry which is preliminary data.</text>
</comment>
<evidence type="ECO:0000313" key="3">
    <source>
        <dbReference type="Proteomes" id="UP001356427"/>
    </source>
</evidence>
<keyword evidence="3" id="KW-1185">Reference proteome</keyword>
<accession>A0AAN8M504</accession>
<dbReference type="AlphaFoldDB" id="A0AAN8M504"/>
<reference evidence="2 3" key="1">
    <citation type="submission" date="2021-04" db="EMBL/GenBank/DDBJ databases">
        <authorList>
            <person name="De Guttry C."/>
            <person name="Zahm M."/>
            <person name="Klopp C."/>
            <person name="Cabau C."/>
            <person name="Louis A."/>
            <person name="Berthelot C."/>
            <person name="Parey E."/>
            <person name="Roest Crollius H."/>
            <person name="Montfort J."/>
            <person name="Robinson-Rechavi M."/>
            <person name="Bucao C."/>
            <person name="Bouchez O."/>
            <person name="Gislard M."/>
            <person name="Lluch J."/>
            <person name="Milhes M."/>
            <person name="Lampietro C."/>
            <person name="Lopez Roques C."/>
            <person name="Donnadieu C."/>
            <person name="Braasch I."/>
            <person name="Desvignes T."/>
            <person name="Postlethwait J."/>
            <person name="Bobe J."/>
            <person name="Wedekind C."/>
            <person name="Guiguen Y."/>
        </authorList>
    </citation>
    <scope>NUCLEOTIDE SEQUENCE [LARGE SCALE GENOMIC DNA]</scope>
    <source>
        <strain evidence="2">Cs_M1</strain>
        <tissue evidence="2">Blood</tissue>
    </source>
</reference>
<gene>
    <name evidence="2" type="ORF">J4Q44_G00070460</name>
</gene>
<name>A0AAN8M504_9TELE</name>
<organism evidence="2 3">
    <name type="scientific">Coregonus suidteri</name>
    <dbReference type="NCBI Taxonomy" id="861788"/>
    <lineage>
        <taxon>Eukaryota</taxon>
        <taxon>Metazoa</taxon>
        <taxon>Chordata</taxon>
        <taxon>Craniata</taxon>
        <taxon>Vertebrata</taxon>
        <taxon>Euteleostomi</taxon>
        <taxon>Actinopterygii</taxon>
        <taxon>Neopterygii</taxon>
        <taxon>Teleostei</taxon>
        <taxon>Protacanthopterygii</taxon>
        <taxon>Salmoniformes</taxon>
        <taxon>Salmonidae</taxon>
        <taxon>Coregoninae</taxon>
        <taxon>Coregonus</taxon>
    </lineage>
</organism>
<feature type="non-terminal residue" evidence="2">
    <location>
        <position position="1"/>
    </location>
</feature>
<evidence type="ECO:0000256" key="1">
    <source>
        <dbReference type="SAM" id="MobiDB-lite"/>
    </source>
</evidence>
<dbReference type="EMBL" id="JAGTTL010000005">
    <property type="protein sequence ID" value="KAK6322254.1"/>
    <property type="molecule type" value="Genomic_DNA"/>
</dbReference>
<evidence type="ECO:0000313" key="2">
    <source>
        <dbReference type="EMBL" id="KAK6322254.1"/>
    </source>
</evidence>
<proteinExistence type="predicted"/>
<protein>
    <submittedName>
        <fullName evidence="2">Uncharacterized protein</fullName>
    </submittedName>
</protein>
<sequence length="81" mass="8869">SPRYHPEGEVKTRCRPGVCDSTEHPPGGAVACREDQTFLSGGREENKKQPKDHATCCHGGGRRHPRGISARGITLHLFSHL</sequence>
<feature type="region of interest" description="Disordered" evidence="1">
    <location>
        <begin position="42"/>
        <end position="67"/>
    </location>
</feature>